<comment type="caution">
    <text evidence="1">The sequence shown here is derived from an EMBL/GenBank/DDBJ whole genome shotgun (WGS) entry which is preliminary data.</text>
</comment>
<keyword evidence="2" id="KW-1185">Reference proteome</keyword>
<dbReference type="AlphaFoldDB" id="A0A7J0FZK6"/>
<gene>
    <name evidence="1" type="ORF">Acr_16g0002040</name>
</gene>
<sequence length="549" mass="60754">MRILSWTSSLASLCLEDSASESHPHQGFCYLDIASASASASASIPGYANTGIPNGLEGATWTTACGHRVSAIGFAELWWQVGESQAPPLLLDHGLKHEIKLLLLQGHPDLGGQLVELQRLSCAWRLQPPPGDLAVPCCHSEEDVLGICLCCTIGCIGDGGDHGHTPPWRRQGDPCEGRVLTCHGETLTPASNLQVIQRPLRNRGKGPCLRDKWAGGVEGDTPRPCVSMFHMSYSSVATCQSQESFVKHPLMPLECTSQENLMSTKLASQFPHGMHLPLMMGGVKESQSVSWLHSNENQHMLLSSQPRFLPQRDAECSTYPSTYPSLSNYSDYFSPGKTAFENTRPVDNMGQDGGTLKELDAAACLRLQLNDQYPYQLYSSLDLPEAKKLNPESQMNLQGHPLDYDVNSSVQLPRPIFDNLNHTWVPTSEPFTISMLNDNPYSQPSHCSHGHFSKGAIIALQVNAREGQACPGSRKVILASLLDKVTENDRCETHLLQVAEIRIWENEVASCRQICLDRRVVDAEFHFLHNYRKQLEIHSVHTNRMKFVT</sequence>
<evidence type="ECO:0000313" key="1">
    <source>
        <dbReference type="EMBL" id="GFZ03580.1"/>
    </source>
</evidence>
<evidence type="ECO:0000313" key="2">
    <source>
        <dbReference type="Proteomes" id="UP000585474"/>
    </source>
</evidence>
<dbReference type="Proteomes" id="UP000585474">
    <property type="component" value="Unassembled WGS sequence"/>
</dbReference>
<dbReference type="EMBL" id="BJWL01000016">
    <property type="protein sequence ID" value="GFZ03580.1"/>
    <property type="molecule type" value="Genomic_DNA"/>
</dbReference>
<proteinExistence type="predicted"/>
<name>A0A7J0FZK6_9ERIC</name>
<dbReference type="OrthoDB" id="1898716at2759"/>
<protein>
    <submittedName>
        <fullName evidence="1">Uncharacterized protein</fullName>
    </submittedName>
</protein>
<accession>A0A7J0FZK6</accession>
<reference evidence="1 2" key="1">
    <citation type="submission" date="2019-07" db="EMBL/GenBank/DDBJ databases">
        <title>De Novo Assembly of kiwifruit Actinidia rufa.</title>
        <authorList>
            <person name="Sugita-Konishi S."/>
            <person name="Sato K."/>
            <person name="Mori E."/>
            <person name="Abe Y."/>
            <person name="Kisaki G."/>
            <person name="Hamano K."/>
            <person name="Suezawa K."/>
            <person name="Otani M."/>
            <person name="Fukuda T."/>
            <person name="Manabe T."/>
            <person name="Gomi K."/>
            <person name="Tabuchi M."/>
            <person name="Akimitsu K."/>
            <person name="Kataoka I."/>
        </authorList>
    </citation>
    <scope>NUCLEOTIDE SEQUENCE [LARGE SCALE GENOMIC DNA]</scope>
    <source>
        <strain evidence="2">cv. Fuchu</strain>
    </source>
</reference>
<organism evidence="1 2">
    <name type="scientific">Actinidia rufa</name>
    <dbReference type="NCBI Taxonomy" id="165716"/>
    <lineage>
        <taxon>Eukaryota</taxon>
        <taxon>Viridiplantae</taxon>
        <taxon>Streptophyta</taxon>
        <taxon>Embryophyta</taxon>
        <taxon>Tracheophyta</taxon>
        <taxon>Spermatophyta</taxon>
        <taxon>Magnoliopsida</taxon>
        <taxon>eudicotyledons</taxon>
        <taxon>Gunneridae</taxon>
        <taxon>Pentapetalae</taxon>
        <taxon>asterids</taxon>
        <taxon>Ericales</taxon>
        <taxon>Actinidiaceae</taxon>
        <taxon>Actinidia</taxon>
    </lineage>
</organism>